<dbReference type="PRINTS" id="PR00369">
    <property type="entry name" value="FLAVODOXIN"/>
</dbReference>
<dbReference type="Gene3D" id="3.40.50.80">
    <property type="entry name" value="Nucleotide-binding domain of ferredoxin-NADP reductase (FNR) module"/>
    <property type="match status" value="1"/>
</dbReference>
<evidence type="ECO:0000256" key="1">
    <source>
        <dbReference type="ARBA" id="ARBA00001917"/>
    </source>
</evidence>
<gene>
    <name evidence="10" type="ORF">FOZ62_025225</name>
</gene>
<organism evidence="10 11">
    <name type="scientific">Perkinsus olseni</name>
    <name type="common">Perkinsus atlanticus</name>
    <dbReference type="NCBI Taxonomy" id="32597"/>
    <lineage>
        <taxon>Eukaryota</taxon>
        <taxon>Sar</taxon>
        <taxon>Alveolata</taxon>
        <taxon>Perkinsozoa</taxon>
        <taxon>Perkinsea</taxon>
        <taxon>Perkinsida</taxon>
        <taxon>Perkinsidae</taxon>
        <taxon>Perkinsus</taxon>
    </lineage>
</organism>
<comment type="cofactor">
    <cofactor evidence="2">
        <name>FAD</name>
        <dbReference type="ChEBI" id="CHEBI:57692"/>
    </cofactor>
</comment>
<sequence>GSKATPMGAVAKFMRNGRDLQKKDIGHLAMSYPNVYVASCSLGANYSQTVRAFHEAEKHVGPSLVLCYAPCIEHRIKTGLTHMSQDQKAAVESGYYPLYRYDPTLIDQGKNPFQLDCRTIDPAALDRFLKNQNRYEQLVRRLPEHAAELQRGLKKYIMQRHKQLLAASAEVVHPADDLTSGLGAGVRVYYASDTGTTEQLAKRLSGILKRRGVVVQTCSGMDELDLADSANSDDLLVLMTSTCGDGDMPSAATALWEQMLEMNGSQKLVGRFCVFGLGDSSYEHFCAAAVQLDARVAELGMTRAIPLAKGDDRAEDGWATAFDEWLPKLCEEVGAKPEDEEAYEALFEVTSFPITAADKNLPYQRIVPPGSLPVPVLENRRLTPESYERDIRHIALDISAADLPFRLGDALTLYPKNLESDVDVLFNEVVTHLDRNEIVSVKCLSEDVPARLRSAFEARMPTKQIFVELLDIFGKPSRSFYRQLLSFFARLSRSSKEAEVLRSIADTDDKFKELLGRSVSYADVLRRFPKTAESMTLVNFLEIIPLLKPRLYSIANSSFYTPNKVELTVVINRWQNSEGDLKTGTCTRYLGFSNDKTMCVSVASGTFTFPEDERTPMVMAGLGTGIAPMRAFVQDRMYKKQVLGIETGPMVVFYGCRHEKEEFLYRDEWKKFEEAGVLTKMVNAFSHDQDHMIFVQHKIAENPEVVYKYMCDQRGYFYFCGPSIAVTDVESAVKGAVEEVGKLKEDDVEKWFDEDVKAKKRYSTEAY</sequence>
<dbReference type="InterPro" id="IPR001709">
    <property type="entry name" value="Flavoprot_Pyr_Nucl_cyt_Rdtase"/>
</dbReference>
<dbReference type="InterPro" id="IPR017938">
    <property type="entry name" value="Riboflavin_synthase-like_b-brl"/>
</dbReference>
<feature type="domain" description="FAD-binding FR-type" evidence="9">
    <location>
        <begin position="369"/>
        <end position="610"/>
    </location>
</feature>
<dbReference type="InterPro" id="IPR023173">
    <property type="entry name" value="NADPH_Cyt_P450_Rdtase_alpha"/>
</dbReference>
<keyword evidence="5" id="KW-0274">FAD</keyword>
<keyword evidence="6" id="KW-0521">NADP</keyword>
<evidence type="ECO:0000313" key="10">
    <source>
        <dbReference type="EMBL" id="KAF4706128.1"/>
    </source>
</evidence>
<dbReference type="GO" id="GO:0005829">
    <property type="term" value="C:cytosol"/>
    <property type="evidence" value="ECO:0007669"/>
    <property type="project" value="TreeGrafter"/>
</dbReference>
<evidence type="ECO:0000256" key="6">
    <source>
        <dbReference type="ARBA" id="ARBA00022857"/>
    </source>
</evidence>
<evidence type="ECO:0000259" key="8">
    <source>
        <dbReference type="PROSITE" id="PS50902"/>
    </source>
</evidence>
<dbReference type="Gene3D" id="1.20.990.10">
    <property type="entry name" value="NADPH-cytochrome p450 Reductase, Chain A, domain 3"/>
    <property type="match status" value="1"/>
</dbReference>
<dbReference type="SUPFAM" id="SSF52343">
    <property type="entry name" value="Ferredoxin reductase-like, C-terminal NADP-linked domain"/>
    <property type="match status" value="1"/>
</dbReference>
<reference evidence="10 11" key="1">
    <citation type="submission" date="2020-04" db="EMBL/GenBank/DDBJ databases">
        <title>Perkinsus olseni comparative genomics.</title>
        <authorList>
            <person name="Bogema D.R."/>
        </authorList>
    </citation>
    <scope>NUCLEOTIDE SEQUENCE [LARGE SCALE GENOMIC DNA]</scope>
    <source>
        <strain evidence="10">ATCC PRA-205</strain>
    </source>
</reference>
<evidence type="ECO:0000313" key="11">
    <source>
        <dbReference type="Proteomes" id="UP000574390"/>
    </source>
</evidence>
<comment type="caution">
    <text evidence="10">The sequence shown here is derived from an EMBL/GenBank/DDBJ whole genome shotgun (WGS) entry which is preliminary data.</text>
</comment>
<comment type="cofactor">
    <cofactor evidence="1">
        <name>FMN</name>
        <dbReference type="ChEBI" id="CHEBI:58210"/>
    </cofactor>
</comment>
<keyword evidence="4" id="KW-0288">FMN</keyword>
<evidence type="ECO:0000256" key="2">
    <source>
        <dbReference type="ARBA" id="ARBA00001974"/>
    </source>
</evidence>
<dbReference type="PANTHER" id="PTHR19384">
    <property type="entry name" value="NITRIC OXIDE SYNTHASE-RELATED"/>
    <property type="match status" value="1"/>
</dbReference>
<dbReference type="InterPro" id="IPR001226">
    <property type="entry name" value="Flavodoxin_CS"/>
</dbReference>
<evidence type="ECO:0000259" key="9">
    <source>
        <dbReference type="PROSITE" id="PS51384"/>
    </source>
</evidence>
<dbReference type="Proteomes" id="UP000574390">
    <property type="component" value="Unassembled WGS sequence"/>
</dbReference>
<dbReference type="InterPro" id="IPR029039">
    <property type="entry name" value="Flavoprotein-like_sf"/>
</dbReference>
<dbReference type="EMBL" id="JABANM010030511">
    <property type="protein sequence ID" value="KAF4706128.1"/>
    <property type="molecule type" value="Genomic_DNA"/>
</dbReference>
<dbReference type="PRINTS" id="PR00371">
    <property type="entry name" value="FPNCR"/>
</dbReference>
<feature type="non-terminal residue" evidence="10">
    <location>
        <position position="1"/>
    </location>
</feature>
<accession>A0A7J6QCZ9</accession>
<dbReference type="SUPFAM" id="SSF52218">
    <property type="entry name" value="Flavoproteins"/>
    <property type="match status" value="1"/>
</dbReference>
<evidence type="ECO:0000256" key="4">
    <source>
        <dbReference type="ARBA" id="ARBA00022643"/>
    </source>
</evidence>
<evidence type="ECO:0000256" key="5">
    <source>
        <dbReference type="ARBA" id="ARBA00022827"/>
    </source>
</evidence>
<dbReference type="SUPFAM" id="SSF52518">
    <property type="entry name" value="Thiamin diphosphate-binding fold (THDP-binding)"/>
    <property type="match status" value="1"/>
</dbReference>
<dbReference type="GO" id="GO:0009055">
    <property type="term" value="F:electron transfer activity"/>
    <property type="evidence" value="ECO:0007669"/>
    <property type="project" value="InterPro"/>
</dbReference>
<dbReference type="PANTHER" id="PTHR19384:SF109">
    <property type="entry name" value="SULFITE REDUCTASE [NADPH] FLAVOPROTEIN COMPONENT"/>
    <property type="match status" value="1"/>
</dbReference>
<dbReference type="InterPro" id="IPR003097">
    <property type="entry name" value="CysJ-like_FAD-binding"/>
</dbReference>
<dbReference type="AlphaFoldDB" id="A0A7J6QCZ9"/>
<dbReference type="PROSITE" id="PS51384">
    <property type="entry name" value="FAD_FR"/>
    <property type="match status" value="1"/>
</dbReference>
<dbReference type="InterPro" id="IPR017927">
    <property type="entry name" value="FAD-bd_FR_type"/>
</dbReference>
<dbReference type="GO" id="GO:0004783">
    <property type="term" value="F:sulfite reductase (NADPH) activity"/>
    <property type="evidence" value="ECO:0007669"/>
    <property type="project" value="TreeGrafter"/>
</dbReference>
<evidence type="ECO:0000256" key="7">
    <source>
        <dbReference type="ARBA" id="ARBA00023002"/>
    </source>
</evidence>
<evidence type="ECO:0000256" key="3">
    <source>
        <dbReference type="ARBA" id="ARBA00022630"/>
    </source>
</evidence>
<dbReference type="PROSITE" id="PS00201">
    <property type="entry name" value="FLAVODOXIN"/>
    <property type="match status" value="1"/>
</dbReference>
<dbReference type="Gene3D" id="3.40.50.360">
    <property type="match status" value="1"/>
</dbReference>
<keyword evidence="7" id="KW-0560">Oxidoreductase</keyword>
<dbReference type="InterPro" id="IPR039261">
    <property type="entry name" value="FNR_nucleotide-bd"/>
</dbReference>
<dbReference type="InterPro" id="IPR029061">
    <property type="entry name" value="THDP-binding"/>
</dbReference>
<feature type="domain" description="Flavodoxin-like" evidence="8">
    <location>
        <begin position="186"/>
        <end position="330"/>
    </location>
</feature>
<dbReference type="Pfam" id="PF00667">
    <property type="entry name" value="FAD_binding_1"/>
    <property type="match status" value="1"/>
</dbReference>
<name>A0A7J6QCZ9_PEROL</name>
<proteinExistence type="predicted"/>
<dbReference type="InterPro" id="IPR001094">
    <property type="entry name" value="Flavdoxin-like"/>
</dbReference>
<protein>
    <submittedName>
        <fullName evidence="10">Uncharacterized protein</fullName>
    </submittedName>
</protein>
<dbReference type="InterPro" id="IPR001433">
    <property type="entry name" value="OxRdtase_FAD/NAD-bd"/>
</dbReference>
<dbReference type="InterPro" id="IPR008254">
    <property type="entry name" value="Flavodoxin/NO_synth"/>
</dbReference>
<dbReference type="SUPFAM" id="SSF63380">
    <property type="entry name" value="Riboflavin synthase domain-like"/>
    <property type="match status" value="1"/>
</dbReference>
<dbReference type="GO" id="GO:0010181">
    <property type="term" value="F:FMN binding"/>
    <property type="evidence" value="ECO:0007669"/>
    <property type="project" value="InterPro"/>
</dbReference>
<dbReference type="GO" id="GO:0050660">
    <property type="term" value="F:flavin adenine dinucleotide binding"/>
    <property type="evidence" value="ECO:0007669"/>
    <property type="project" value="TreeGrafter"/>
</dbReference>
<dbReference type="PROSITE" id="PS50902">
    <property type="entry name" value="FLAVODOXIN_LIKE"/>
    <property type="match status" value="1"/>
</dbReference>
<dbReference type="Pfam" id="PF00258">
    <property type="entry name" value="Flavodoxin_1"/>
    <property type="match status" value="1"/>
</dbReference>
<dbReference type="Pfam" id="PF00175">
    <property type="entry name" value="NAD_binding_1"/>
    <property type="match status" value="1"/>
</dbReference>
<dbReference type="Gene3D" id="2.40.30.10">
    <property type="entry name" value="Translation factors"/>
    <property type="match status" value="1"/>
</dbReference>
<keyword evidence="3" id="KW-0285">Flavoprotein</keyword>
<dbReference type="Gene3D" id="3.40.50.970">
    <property type="match status" value="1"/>
</dbReference>